<reference evidence="3" key="2">
    <citation type="submission" date="2020-09" db="EMBL/GenBank/DDBJ databases">
        <authorList>
            <person name="Sun Q."/>
            <person name="Zhou Y."/>
        </authorList>
    </citation>
    <scope>NUCLEOTIDE SEQUENCE</scope>
    <source>
        <strain evidence="3">CGMCC 4.3508</strain>
    </source>
</reference>
<reference evidence="3" key="1">
    <citation type="journal article" date="2014" name="Int. J. Syst. Evol. Microbiol.">
        <title>Complete genome sequence of Corynebacterium casei LMG S-19264T (=DSM 44701T), isolated from a smear-ripened cheese.</title>
        <authorList>
            <consortium name="US DOE Joint Genome Institute (JGI-PGF)"/>
            <person name="Walter F."/>
            <person name="Albersmeier A."/>
            <person name="Kalinowski J."/>
            <person name="Ruckert C."/>
        </authorList>
    </citation>
    <scope>NUCLEOTIDE SEQUENCE</scope>
    <source>
        <strain evidence="3">CGMCC 4.3508</strain>
    </source>
</reference>
<dbReference type="Proteomes" id="UP000638263">
    <property type="component" value="Unassembled WGS sequence"/>
</dbReference>
<dbReference type="GO" id="GO:0008233">
    <property type="term" value="F:peptidase activity"/>
    <property type="evidence" value="ECO:0007669"/>
    <property type="project" value="UniProtKB-KW"/>
</dbReference>
<organism evidence="3 4">
    <name type="scientific">Nocardia jinanensis</name>
    <dbReference type="NCBI Taxonomy" id="382504"/>
    <lineage>
        <taxon>Bacteria</taxon>
        <taxon>Bacillati</taxon>
        <taxon>Actinomycetota</taxon>
        <taxon>Actinomycetes</taxon>
        <taxon>Mycobacteriales</taxon>
        <taxon>Nocardiaceae</taxon>
        <taxon>Nocardia</taxon>
    </lineage>
</organism>
<proteinExistence type="predicted"/>
<accession>A0A917RXT1</accession>
<dbReference type="RefSeq" id="WP_058855052.1">
    <property type="nucleotide sequence ID" value="NZ_BMMH01000032.1"/>
</dbReference>
<protein>
    <submittedName>
        <fullName evidence="3">Clp protease</fullName>
    </submittedName>
</protein>
<dbReference type="GO" id="GO:0006508">
    <property type="term" value="P:proteolysis"/>
    <property type="evidence" value="ECO:0007669"/>
    <property type="project" value="UniProtKB-KW"/>
</dbReference>
<evidence type="ECO:0000313" key="4">
    <source>
        <dbReference type="Proteomes" id="UP000638263"/>
    </source>
</evidence>
<dbReference type="SUPFAM" id="SSF81923">
    <property type="entry name" value="Double Clp-N motif"/>
    <property type="match status" value="2"/>
</dbReference>
<dbReference type="Gene3D" id="1.10.1780.10">
    <property type="entry name" value="Clp, N-terminal domain"/>
    <property type="match status" value="1"/>
</dbReference>
<gene>
    <name evidence="3" type="ORF">GCM10011588_67740</name>
</gene>
<dbReference type="InterPro" id="IPR036628">
    <property type="entry name" value="Clp_N_dom_sf"/>
</dbReference>
<keyword evidence="3" id="KW-0645">Protease</keyword>
<dbReference type="EMBL" id="BMMH01000032">
    <property type="protein sequence ID" value="GGL43425.1"/>
    <property type="molecule type" value="Genomic_DNA"/>
</dbReference>
<keyword evidence="3" id="KW-0378">Hydrolase</keyword>
<name>A0A917RXT1_9NOCA</name>
<evidence type="ECO:0000313" key="3">
    <source>
        <dbReference type="EMBL" id="GGL43425.1"/>
    </source>
</evidence>
<evidence type="ECO:0000259" key="2">
    <source>
        <dbReference type="PROSITE" id="PS51903"/>
    </source>
</evidence>
<dbReference type="Pfam" id="PF02861">
    <property type="entry name" value="Clp_N"/>
    <property type="match status" value="2"/>
</dbReference>
<keyword evidence="4" id="KW-1185">Reference proteome</keyword>
<comment type="caution">
    <text evidence="3">The sequence shown here is derived from an EMBL/GenBank/DDBJ whole genome shotgun (WGS) entry which is preliminary data.</text>
</comment>
<keyword evidence="1" id="KW-0677">Repeat</keyword>
<feature type="domain" description="Clp R" evidence="2">
    <location>
        <begin position="2"/>
        <end position="193"/>
    </location>
</feature>
<dbReference type="PROSITE" id="PS51903">
    <property type="entry name" value="CLP_R"/>
    <property type="match status" value="1"/>
</dbReference>
<dbReference type="AlphaFoldDB" id="A0A917RXT1"/>
<evidence type="ECO:0000256" key="1">
    <source>
        <dbReference type="PROSITE-ProRule" id="PRU01251"/>
    </source>
</evidence>
<dbReference type="InterPro" id="IPR004176">
    <property type="entry name" value="Clp_R_N"/>
</dbReference>
<sequence length="194" mass="21013">MFERFAGNARMAVVAAQEQARELRSPEIRVEHLLLGLLQQAEPRLRTLLAQNGLTERNALRSLGTAGEDEPLGAGDAEALRSIGIDLDAVRESLEANFGADALNRAVPSDESWGLRGRRRGGRFGHIPFTRGAKKVLELSLREALARREKTIETGHVLLGILRAPGPVAAELLGGSEGITRLRGEVHTFLDKAA</sequence>